<proteinExistence type="predicted"/>
<dbReference type="EMBL" id="JARJLG010000138">
    <property type="protein sequence ID" value="KAJ7738229.1"/>
    <property type="molecule type" value="Genomic_DNA"/>
</dbReference>
<accession>A0AAD7MY87</accession>
<comment type="caution">
    <text evidence="1">The sequence shown here is derived from an EMBL/GenBank/DDBJ whole genome shotgun (WGS) entry which is preliminary data.</text>
</comment>
<reference evidence="1" key="1">
    <citation type="submission" date="2023-03" db="EMBL/GenBank/DDBJ databases">
        <title>Massive genome expansion in bonnet fungi (Mycena s.s.) driven by repeated elements and novel gene families across ecological guilds.</title>
        <authorList>
            <consortium name="Lawrence Berkeley National Laboratory"/>
            <person name="Harder C.B."/>
            <person name="Miyauchi S."/>
            <person name="Viragh M."/>
            <person name="Kuo A."/>
            <person name="Thoen E."/>
            <person name="Andreopoulos B."/>
            <person name="Lu D."/>
            <person name="Skrede I."/>
            <person name="Drula E."/>
            <person name="Henrissat B."/>
            <person name="Morin E."/>
            <person name="Kohler A."/>
            <person name="Barry K."/>
            <person name="LaButti K."/>
            <person name="Morin E."/>
            <person name="Salamov A."/>
            <person name="Lipzen A."/>
            <person name="Mereny Z."/>
            <person name="Hegedus B."/>
            <person name="Baldrian P."/>
            <person name="Stursova M."/>
            <person name="Weitz H."/>
            <person name="Taylor A."/>
            <person name="Grigoriev I.V."/>
            <person name="Nagy L.G."/>
            <person name="Martin F."/>
            <person name="Kauserud H."/>
        </authorList>
    </citation>
    <scope>NUCLEOTIDE SEQUENCE</scope>
    <source>
        <strain evidence="1">CBHHK188m</strain>
    </source>
</reference>
<evidence type="ECO:0000313" key="1">
    <source>
        <dbReference type="EMBL" id="KAJ7738229.1"/>
    </source>
</evidence>
<keyword evidence="2" id="KW-1185">Reference proteome</keyword>
<evidence type="ECO:0000313" key="2">
    <source>
        <dbReference type="Proteomes" id="UP001215280"/>
    </source>
</evidence>
<dbReference type="AlphaFoldDB" id="A0AAD7MY87"/>
<sequence>MSFPTNPYERPQANMSYGGLISIHGLGYETIFCHLDSPPVDNLDNFLGYCQAWVKLDFSAELEQHVAVAGGPHDIIAYIDVSRSSPAEFEGGRLMEMLEALHDPLVFTVDELAQVERDMIGYFAWHSEKYITLPFMRSHTPAELKDVWLSTGR</sequence>
<gene>
    <name evidence="1" type="ORF">DFH07DRAFT_779051</name>
</gene>
<protein>
    <submittedName>
        <fullName evidence="1">Uncharacterized protein</fullName>
    </submittedName>
</protein>
<name>A0AAD7MY87_9AGAR</name>
<dbReference type="Proteomes" id="UP001215280">
    <property type="component" value="Unassembled WGS sequence"/>
</dbReference>
<organism evidence="1 2">
    <name type="scientific">Mycena maculata</name>
    <dbReference type="NCBI Taxonomy" id="230809"/>
    <lineage>
        <taxon>Eukaryota</taxon>
        <taxon>Fungi</taxon>
        <taxon>Dikarya</taxon>
        <taxon>Basidiomycota</taxon>
        <taxon>Agaricomycotina</taxon>
        <taxon>Agaricomycetes</taxon>
        <taxon>Agaricomycetidae</taxon>
        <taxon>Agaricales</taxon>
        <taxon>Marasmiineae</taxon>
        <taxon>Mycenaceae</taxon>
        <taxon>Mycena</taxon>
    </lineage>
</organism>